<organism evidence="1 2">
    <name type="scientific">Streptococcus varani</name>
    <dbReference type="NCBI Taxonomy" id="1608583"/>
    <lineage>
        <taxon>Bacteria</taxon>
        <taxon>Bacillati</taxon>
        <taxon>Bacillota</taxon>
        <taxon>Bacilli</taxon>
        <taxon>Lactobacillales</taxon>
        <taxon>Streptococcaceae</taxon>
        <taxon>Streptococcus</taxon>
    </lineage>
</organism>
<dbReference type="PANTHER" id="PTHR48100:SF1">
    <property type="entry name" value="HISTIDINE PHOSPHATASE FAMILY PROTEIN-RELATED"/>
    <property type="match status" value="1"/>
</dbReference>
<dbReference type="GO" id="GO:0016791">
    <property type="term" value="F:phosphatase activity"/>
    <property type="evidence" value="ECO:0007669"/>
    <property type="project" value="TreeGrafter"/>
</dbReference>
<dbReference type="InterPro" id="IPR013078">
    <property type="entry name" value="His_Pase_superF_clade-1"/>
</dbReference>
<reference evidence="2" key="1">
    <citation type="submission" date="2015-03" db="EMBL/GenBank/DDBJ databases">
        <authorList>
            <person name="Urmite Genomes"/>
        </authorList>
    </citation>
    <scope>NUCLEOTIDE SEQUENCE [LARGE SCALE GENOMIC DNA]</scope>
    <source>
        <strain evidence="2">FF10</strain>
    </source>
</reference>
<dbReference type="Pfam" id="PF00300">
    <property type="entry name" value="His_Phos_1"/>
    <property type="match status" value="1"/>
</dbReference>
<dbReference type="STRING" id="1608583.BN1356_00295"/>
<dbReference type="OrthoDB" id="2185101at2"/>
<dbReference type="PANTHER" id="PTHR48100">
    <property type="entry name" value="BROAD-SPECIFICITY PHOSPHATASE YOR283W-RELATED"/>
    <property type="match status" value="1"/>
</dbReference>
<dbReference type="AlphaFoldDB" id="A0A0E4CRV7"/>
<proteinExistence type="predicted"/>
<dbReference type="Proteomes" id="UP000198604">
    <property type="component" value="Unassembled WGS sequence"/>
</dbReference>
<dbReference type="SMART" id="SM00855">
    <property type="entry name" value="PGAM"/>
    <property type="match status" value="1"/>
</dbReference>
<dbReference type="EMBL" id="CTEN01000001">
    <property type="protein sequence ID" value="CQR23930.1"/>
    <property type="molecule type" value="Genomic_DNA"/>
</dbReference>
<dbReference type="CDD" id="cd07067">
    <property type="entry name" value="HP_PGM_like"/>
    <property type="match status" value="1"/>
</dbReference>
<keyword evidence="2" id="KW-1185">Reference proteome</keyword>
<protein>
    <submittedName>
        <fullName evidence="1">Phosphoglycerate mutase family protein</fullName>
    </submittedName>
</protein>
<dbReference type="GO" id="GO:0005737">
    <property type="term" value="C:cytoplasm"/>
    <property type="evidence" value="ECO:0007669"/>
    <property type="project" value="TreeGrafter"/>
</dbReference>
<accession>A0A0E4CRV7</accession>
<dbReference type="Gene3D" id="3.40.50.1240">
    <property type="entry name" value="Phosphoglycerate mutase-like"/>
    <property type="match status" value="1"/>
</dbReference>
<evidence type="ECO:0000313" key="1">
    <source>
        <dbReference type="EMBL" id="CQR23930.1"/>
    </source>
</evidence>
<dbReference type="RefSeq" id="WP_093649658.1">
    <property type="nucleotide sequence ID" value="NZ_CTEN01000001.1"/>
</dbReference>
<evidence type="ECO:0000313" key="2">
    <source>
        <dbReference type="Proteomes" id="UP000198604"/>
    </source>
</evidence>
<name>A0A0E4CRV7_9STRE</name>
<gene>
    <name evidence="1" type="ORF">BN1356_00295</name>
</gene>
<sequence>MTTIYFIRHAQPNYDNHDDYSRELTEKGLQDSKDLVKRFEDIKIDAFYSSPYVRAIDTIKPLAENRQKTIHLVKNFRERKIGNHWIKDFNGFVEKQWTDFSFRLSDGESLSQVQSRNIQALETLLKEHPEQTLVVGSHGTALSAIINYYQPAFTYSDFQKIKDVFPWLITLQFDGNSCISIAEFQ</sequence>
<dbReference type="InterPro" id="IPR029033">
    <property type="entry name" value="His_PPase_superfam"/>
</dbReference>
<dbReference type="InterPro" id="IPR050275">
    <property type="entry name" value="PGM_Phosphatase"/>
</dbReference>
<dbReference type="SUPFAM" id="SSF53254">
    <property type="entry name" value="Phosphoglycerate mutase-like"/>
    <property type="match status" value="1"/>
</dbReference>